<gene>
    <name evidence="1" type="ORF">PFISCL1PPCAC_18215</name>
</gene>
<dbReference type="Proteomes" id="UP001432322">
    <property type="component" value="Unassembled WGS sequence"/>
</dbReference>
<evidence type="ECO:0000313" key="1">
    <source>
        <dbReference type="EMBL" id="GMT26918.1"/>
    </source>
</evidence>
<protein>
    <submittedName>
        <fullName evidence="1">Uncharacterized protein</fullName>
    </submittedName>
</protein>
<organism evidence="1 2">
    <name type="scientific">Pristionchus fissidentatus</name>
    <dbReference type="NCBI Taxonomy" id="1538716"/>
    <lineage>
        <taxon>Eukaryota</taxon>
        <taxon>Metazoa</taxon>
        <taxon>Ecdysozoa</taxon>
        <taxon>Nematoda</taxon>
        <taxon>Chromadorea</taxon>
        <taxon>Rhabditida</taxon>
        <taxon>Rhabditina</taxon>
        <taxon>Diplogasteromorpha</taxon>
        <taxon>Diplogasteroidea</taxon>
        <taxon>Neodiplogasteridae</taxon>
        <taxon>Pristionchus</taxon>
    </lineage>
</organism>
<evidence type="ECO:0000313" key="2">
    <source>
        <dbReference type="Proteomes" id="UP001432322"/>
    </source>
</evidence>
<dbReference type="AlphaFoldDB" id="A0AAV5W860"/>
<keyword evidence="2" id="KW-1185">Reference proteome</keyword>
<dbReference type="EMBL" id="BTSY01000005">
    <property type="protein sequence ID" value="GMT26918.1"/>
    <property type="molecule type" value="Genomic_DNA"/>
</dbReference>
<sequence length="101" mass="11938">QLALNSEFLRLLNNIFKGKTVATLKFVFTGTPEEFDKQEMEEFILKLRPRSLLVRDKVLSSEQLYTQRFVCDFANTGHELYHMRVDENRHPRPTHPFLVVT</sequence>
<feature type="non-terminal residue" evidence="1">
    <location>
        <position position="101"/>
    </location>
</feature>
<reference evidence="1" key="1">
    <citation type="submission" date="2023-10" db="EMBL/GenBank/DDBJ databases">
        <title>Genome assembly of Pristionchus species.</title>
        <authorList>
            <person name="Yoshida K."/>
            <person name="Sommer R.J."/>
        </authorList>
    </citation>
    <scope>NUCLEOTIDE SEQUENCE</scope>
    <source>
        <strain evidence="1">RS5133</strain>
    </source>
</reference>
<comment type="caution">
    <text evidence="1">The sequence shown here is derived from an EMBL/GenBank/DDBJ whole genome shotgun (WGS) entry which is preliminary data.</text>
</comment>
<feature type="non-terminal residue" evidence="1">
    <location>
        <position position="1"/>
    </location>
</feature>
<name>A0AAV5W860_9BILA</name>
<accession>A0AAV5W860</accession>
<proteinExistence type="predicted"/>